<dbReference type="InterPro" id="IPR036047">
    <property type="entry name" value="F-box-like_dom_sf"/>
</dbReference>
<reference evidence="5" key="1">
    <citation type="journal article" date="2015" name="Insect Biochem. Mol. Biol.">
        <title>An insight into the sialome of the horse fly, Tabanus bromius.</title>
        <authorList>
            <person name="Ribeiro J.M."/>
            <person name="Kazimirova M."/>
            <person name="Takac P."/>
            <person name="Andersen J.F."/>
            <person name="Francischetti I.M."/>
        </authorList>
    </citation>
    <scope>NUCLEOTIDE SEQUENCE</scope>
</reference>
<protein>
    <submittedName>
        <fullName evidence="5">Putative f-box only protein 9</fullName>
    </submittedName>
</protein>
<dbReference type="InterPro" id="IPR045464">
    <property type="entry name" value="Hrt3/FBXO9_C"/>
</dbReference>
<dbReference type="Pfam" id="PF12937">
    <property type="entry name" value="F-box-like"/>
    <property type="match status" value="1"/>
</dbReference>
<feature type="domain" description="F-box" evidence="3">
    <location>
        <begin position="182"/>
        <end position="233"/>
    </location>
</feature>
<name>A0A0K8TRB3_TABBR</name>
<dbReference type="GO" id="GO:0019005">
    <property type="term" value="C:SCF ubiquitin ligase complex"/>
    <property type="evidence" value="ECO:0007669"/>
    <property type="project" value="TreeGrafter"/>
</dbReference>
<dbReference type="EMBL" id="GDAI01000932">
    <property type="protein sequence ID" value="JAI16671.1"/>
    <property type="molecule type" value="mRNA"/>
</dbReference>
<dbReference type="Gene3D" id="1.20.1280.50">
    <property type="match status" value="1"/>
</dbReference>
<dbReference type="PANTHER" id="PTHR12874">
    <property type="entry name" value="F-BOX ONLY PROTEIN 48-RELATED"/>
    <property type="match status" value="1"/>
</dbReference>
<dbReference type="GO" id="GO:0005737">
    <property type="term" value="C:cytoplasm"/>
    <property type="evidence" value="ECO:0007669"/>
    <property type="project" value="TreeGrafter"/>
</dbReference>
<dbReference type="CDD" id="cd22089">
    <property type="entry name" value="F-box_FBXO9"/>
    <property type="match status" value="1"/>
</dbReference>
<evidence type="ECO:0000256" key="1">
    <source>
        <dbReference type="ARBA" id="ARBA00022786"/>
    </source>
</evidence>
<keyword evidence="1" id="KW-0833">Ubl conjugation pathway</keyword>
<feature type="domain" description="F-box protein Hrt3/FBXO9 C-terminal" evidence="4">
    <location>
        <begin position="248"/>
        <end position="350"/>
    </location>
</feature>
<organism evidence="5">
    <name type="scientific">Tabanus bromius</name>
    <name type="common">Band-eyed brown horse fly</name>
    <dbReference type="NCBI Taxonomy" id="304241"/>
    <lineage>
        <taxon>Eukaryota</taxon>
        <taxon>Metazoa</taxon>
        <taxon>Ecdysozoa</taxon>
        <taxon>Arthropoda</taxon>
        <taxon>Hexapoda</taxon>
        <taxon>Insecta</taxon>
        <taxon>Pterygota</taxon>
        <taxon>Neoptera</taxon>
        <taxon>Endopterygota</taxon>
        <taxon>Diptera</taxon>
        <taxon>Brachycera</taxon>
        <taxon>Tabanomorpha</taxon>
        <taxon>Tabanoidea</taxon>
        <taxon>Tabanidae</taxon>
        <taxon>Tabanus</taxon>
    </lineage>
</organism>
<evidence type="ECO:0000313" key="5">
    <source>
        <dbReference type="EMBL" id="JAI16671.1"/>
    </source>
</evidence>
<accession>A0A0K8TRB3</accession>
<dbReference type="GO" id="GO:0031146">
    <property type="term" value="P:SCF-dependent proteasomal ubiquitin-dependent protein catabolic process"/>
    <property type="evidence" value="ECO:0007669"/>
    <property type="project" value="TreeGrafter"/>
</dbReference>
<dbReference type="PANTHER" id="PTHR12874:SF29">
    <property type="entry name" value="F-BOX ONLY PROTEIN 9"/>
    <property type="match status" value="1"/>
</dbReference>
<dbReference type="AlphaFoldDB" id="A0A0K8TRB3"/>
<dbReference type="Pfam" id="PF19270">
    <property type="entry name" value="FBO_C"/>
    <property type="match status" value="1"/>
</dbReference>
<dbReference type="SUPFAM" id="SSF81383">
    <property type="entry name" value="F-box domain"/>
    <property type="match status" value="1"/>
</dbReference>
<feature type="region of interest" description="Disordered" evidence="2">
    <location>
        <begin position="34"/>
        <end position="62"/>
    </location>
</feature>
<proteinExistence type="evidence at transcript level"/>
<feature type="compositionally biased region" description="Basic and acidic residues" evidence="2">
    <location>
        <begin position="120"/>
        <end position="134"/>
    </location>
</feature>
<evidence type="ECO:0000259" key="3">
    <source>
        <dbReference type="Pfam" id="PF12937"/>
    </source>
</evidence>
<evidence type="ECO:0000256" key="2">
    <source>
        <dbReference type="SAM" id="MobiDB-lite"/>
    </source>
</evidence>
<dbReference type="InterPro" id="IPR001810">
    <property type="entry name" value="F-box_dom"/>
</dbReference>
<feature type="non-terminal residue" evidence="5">
    <location>
        <position position="1"/>
    </location>
</feature>
<sequence>GEDQEDSSSVDNSTKDEFKSALDEFREIWQKELKSEGGNLSSHGEIDTNKSPPVPDVEVEENDQTRAERLFLQGVDCEKRGKVFDALNFYRRAVQIVPDIEFRIYESAKAKMVLNQASETKSKGHKNQDLDRSNDNIPDVEDDEDLSNVDLLSRFQCSLAKASSFIQRANYEKGMITTGAHISDLPVEILLYIFRWVVSSQLDTRSLEICARVCKGFYVCSKDEEIWKLACLRVWGVNTGTLKGSPFSTWRQMFNERNRVHFHGCYISKTSYLRYGENSFQDQFYRPVQLIEYFRYMRFFPDGKILSMTTADEPAQCVAKLKGCNQARPEILKGHYSLHGDLVIIVLKRKSKSSSNHGSQRKGTISQDNETITFYIEMKIISSPKRRFSQLQWKHYSIIQVKNKLETTTDFDLPLAKYPPLWFSRVKSYGLESELPLE</sequence>
<evidence type="ECO:0000259" key="4">
    <source>
        <dbReference type="Pfam" id="PF19270"/>
    </source>
</evidence>
<feature type="region of interest" description="Disordered" evidence="2">
    <location>
        <begin position="117"/>
        <end position="142"/>
    </location>
</feature>